<evidence type="ECO:0000313" key="4">
    <source>
        <dbReference type="Proteomes" id="UP000276133"/>
    </source>
</evidence>
<dbReference type="AlphaFoldDB" id="A0A3M7QKB6"/>
<feature type="non-terminal residue" evidence="3">
    <location>
        <position position="1"/>
    </location>
</feature>
<dbReference type="EMBL" id="REGN01005874">
    <property type="protein sequence ID" value="RNA11729.1"/>
    <property type="molecule type" value="Genomic_DNA"/>
</dbReference>
<sequence>SKSKDLQGNKIISTQTMLWRYIQDIRIFVLNSNDYRSLEWICSCKSGKRTVGCCTHVASVIYYLACGHKNEKIPMPGLKLNSLLIPICLNSEDYDVDQLLNEENSDNSDIDNENNEKSIITSESDENEQGEFDCLTKRSINRTKIRIKLGVKHCFDGISSIKNKPKC</sequence>
<feature type="domain" description="SWIM-type" evidence="2">
    <location>
        <begin position="27"/>
        <end position="65"/>
    </location>
</feature>
<comment type="caution">
    <text evidence="3">The sequence shown here is derived from an EMBL/GenBank/DDBJ whole genome shotgun (WGS) entry which is preliminary data.</text>
</comment>
<evidence type="ECO:0000256" key="1">
    <source>
        <dbReference type="PROSITE-ProRule" id="PRU00325"/>
    </source>
</evidence>
<name>A0A3M7QKB6_BRAPC</name>
<proteinExistence type="predicted"/>
<protein>
    <recommendedName>
        <fullName evidence="2">SWIM-type domain-containing protein</fullName>
    </recommendedName>
</protein>
<evidence type="ECO:0000313" key="3">
    <source>
        <dbReference type="EMBL" id="RNA11729.1"/>
    </source>
</evidence>
<dbReference type="Proteomes" id="UP000276133">
    <property type="component" value="Unassembled WGS sequence"/>
</dbReference>
<reference evidence="3 4" key="1">
    <citation type="journal article" date="2018" name="Sci. Rep.">
        <title>Genomic signatures of local adaptation to the degree of environmental predictability in rotifers.</title>
        <authorList>
            <person name="Franch-Gras L."/>
            <person name="Hahn C."/>
            <person name="Garcia-Roger E.M."/>
            <person name="Carmona M.J."/>
            <person name="Serra M."/>
            <person name="Gomez A."/>
        </authorList>
    </citation>
    <scope>NUCLEOTIDE SEQUENCE [LARGE SCALE GENOMIC DNA]</scope>
    <source>
        <strain evidence="3">HYR1</strain>
    </source>
</reference>
<dbReference type="OrthoDB" id="10046738at2759"/>
<dbReference type="InterPro" id="IPR007527">
    <property type="entry name" value="Znf_SWIM"/>
</dbReference>
<dbReference type="GO" id="GO:0008270">
    <property type="term" value="F:zinc ion binding"/>
    <property type="evidence" value="ECO:0007669"/>
    <property type="project" value="UniProtKB-KW"/>
</dbReference>
<organism evidence="3 4">
    <name type="scientific">Brachionus plicatilis</name>
    <name type="common">Marine rotifer</name>
    <name type="synonym">Brachionus muelleri</name>
    <dbReference type="NCBI Taxonomy" id="10195"/>
    <lineage>
        <taxon>Eukaryota</taxon>
        <taxon>Metazoa</taxon>
        <taxon>Spiralia</taxon>
        <taxon>Gnathifera</taxon>
        <taxon>Rotifera</taxon>
        <taxon>Eurotatoria</taxon>
        <taxon>Monogononta</taxon>
        <taxon>Pseudotrocha</taxon>
        <taxon>Ploima</taxon>
        <taxon>Brachionidae</taxon>
        <taxon>Brachionus</taxon>
    </lineage>
</organism>
<gene>
    <name evidence="3" type="ORF">BpHYR1_034182</name>
</gene>
<evidence type="ECO:0000259" key="2">
    <source>
        <dbReference type="PROSITE" id="PS50966"/>
    </source>
</evidence>
<dbReference type="PROSITE" id="PS50966">
    <property type="entry name" value="ZF_SWIM"/>
    <property type="match status" value="1"/>
</dbReference>
<keyword evidence="1" id="KW-0863">Zinc-finger</keyword>
<keyword evidence="4" id="KW-1185">Reference proteome</keyword>
<keyword evidence="1" id="KW-0862">Zinc</keyword>
<accession>A0A3M7QKB6</accession>
<keyword evidence="1" id="KW-0479">Metal-binding</keyword>